<accession>A0A402A0D7</accession>
<keyword evidence="6" id="KW-0238">DNA-binding</keyword>
<evidence type="ECO:0000256" key="5">
    <source>
        <dbReference type="ARBA" id="ARBA00022833"/>
    </source>
</evidence>
<dbReference type="PANTHER" id="PTHR30405">
    <property type="entry name" value="TRANSPOSASE"/>
    <property type="match status" value="1"/>
</dbReference>
<dbReference type="RefSeq" id="WP_126580182.1">
    <property type="nucleotide sequence ID" value="NZ_BIFR01000001.1"/>
</dbReference>
<comment type="caution">
    <text evidence="12">The sequence shown here is derived from an EMBL/GenBank/DDBJ whole genome shotgun (WGS) entry which is preliminary data.</text>
</comment>
<proteinExistence type="inferred from homology"/>
<dbReference type="Pfam" id="PF12323">
    <property type="entry name" value="HTH_OrfB_IS605"/>
    <property type="match status" value="1"/>
</dbReference>
<evidence type="ECO:0000256" key="7">
    <source>
        <dbReference type="ARBA" id="ARBA00023172"/>
    </source>
</evidence>
<dbReference type="NCBIfam" id="TIGR01766">
    <property type="entry name" value="IS200/IS605 family accessory protein TnpB-like domain"/>
    <property type="match status" value="1"/>
</dbReference>
<dbReference type="GO" id="GO:0032196">
    <property type="term" value="P:transposition"/>
    <property type="evidence" value="ECO:0007669"/>
    <property type="project" value="UniProtKB-KW"/>
</dbReference>
<dbReference type="PANTHER" id="PTHR30405:SF25">
    <property type="entry name" value="RNA-GUIDED DNA ENDONUCLEASE INSQ-RELATED"/>
    <property type="match status" value="1"/>
</dbReference>
<dbReference type="GO" id="GO:0006310">
    <property type="term" value="P:DNA recombination"/>
    <property type="evidence" value="ECO:0007669"/>
    <property type="project" value="UniProtKB-KW"/>
</dbReference>
<evidence type="ECO:0000313" key="12">
    <source>
        <dbReference type="EMBL" id="GCE12574.1"/>
    </source>
</evidence>
<sequence>MEQKKAYKYRVYPTNEQKQILARTFGCARFVSNWALRCKTDAFYQEQKRLYYKDLSEMLTALKKQGEYVWLNDVSSVPLQQALRHLDKAFVNFFEGRAAYPRFKHKRQKQAATYTSNAFTWRDGQLTLAKMKEPLSIVWSRPLPKDAVPSSVTVSKDSTDRYFVSILVEENIAQLPVTPKTVGADLGLKSYVILSTGETIGNPRFFHTDEKKLAKAQRRHAKKKKGSKNKEKARLKVAKIHARIADRRRDFQHKLSIRLIRENQTICVESLAVKNMVKNQSLSKAISDVGWSEFVSQLEYKATWYGRTLVKIDKWYPSSKRCFDCGHILDSLALEVRHWTCPKCGVHHDRDLNASKNIHAAGLTVREACGEAVRPGAVKTKPGTSQRSRKPRS</sequence>
<dbReference type="AlphaFoldDB" id="A0A402A0D7"/>
<comment type="similarity">
    <text evidence="2">In the N-terminal section; belongs to the transposase 2 family.</text>
</comment>
<feature type="domain" description="Transposase putative helix-turn-helix" evidence="11">
    <location>
        <begin position="1"/>
        <end position="48"/>
    </location>
</feature>
<evidence type="ECO:0000256" key="8">
    <source>
        <dbReference type="SAM" id="MobiDB-lite"/>
    </source>
</evidence>
<reference evidence="13" key="1">
    <citation type="submission" date="2018-12" db="EMBL/GenBank/DDBJ databases">
        <title>Tengunoibacter tsumagoiensis gen. nov., sp. nov., Dictyobacter kobayashii sp. nov., D. alpinus sp. nov., and D. joshuensis sp. nov. and description of Dictyobacteraceae fam. nov. within the order Ktedonobacterales isolated from Tengu-no-mugimeshi.</title>
        <authorList>
            <person name="Wang C.M."/>
            <person name="Zheng Y."/>
            <person name="Sakai Y."/>
            <person name="Toyoda A."/>
            <person name="Minakuchi Y."/>
            <person name="Abe K."/>
            <person name="Yokota A."/>
            <person name="Yabe S."/>
        </authorList>
    </citation>
    <scope>NUCLEOTIDE SEQUENCE [LARGE SCALE GENOMIC DNA]</scope>
    <source>
        <strain evidence="13">Uno3</strain>
    </source>
</reference>
<keyword evidence="4" id="KW-0479">Metal-binding</keyword>
<dbReference type="InterPro" id="IPR010095">
    <property type="entry name" value="Cas12f1-like_TNB"/>
</dbReference>
<feature type="region of interest" description="Disordered" evidence="8">
    <location>
        <begin position="374"/>
        <end position="393"/>
    </location>
</feature>
<keyword evidence="3" id="KW-0815">Transposition</keyword>
<evidence type="ECO:0000259" key="10">
    <source>
        <dbReference type="Pfam" id="PF07282"/>
    </source>
</evidence>
<gene>
    <name evidence="12" type="ORF">KTT_24330</name>
</gene>
<dbReference type="Pfam" id="PF07282">
    <property type="entry name" value="Cas12f1-like_TNB"/>
    <property type="match status" value="1"/>
</dbReference>
<name>A0A402A0D7_9CHLR</name>
<feature type="domain" description="Probable transposase IS891/IS1136/IS1341" evidence="9">
    <location>
        <begin position="168"/>
        <end position="279"/>
    </location>
</feature>
<dbReference type="EMBL" id="BIFR01000001">
    <property type="protein sequence ID" value="GCE12574.1"/>
    <property type="molecule type" value="Genomic_DNA"/>
</dbReference>
<keyword evidence="7" id="KW-0233">DNA recombination</keyword>
<evidence type="ECO:0000256" key="1">
    <source>
        <dbReference type="ARBA" id="ARBA00008761"/>
    </source>
</evidence>
<comment type="similarity">
    <text evidence="1">In the C-terminal section; belongs to the transposase 35 family.</text>
</comment>
<feature type="domain" description="Cas12f1-like TNB" evidence="10">
    <location>
        <begin position="291"/>
        <end position="358"/>
    </location>
</feature>
<dbReference type="Proteomes" id="UP000287352">
    <property type="component" value="Unassembled WGS sequence"/>
</dbReference>
<keyword evidence="13" id="KW-1185">Reference proteome</keyword>
<dbReference type="GO" id="GO:0003677">
    <property type="term" value="F:DNA binding"/>
    <property type="evidence" value="ECO:0007669"/>
    <property type="project" value="UniProtKB-KW"/>
</dbReference>
<dbReference type="InterPro" id="IPR001959">
    <property type="entry name" value="Transposase"/>
</dbReference>
<dbReference type="Pfam" id="PF01385">
    <property type="entry name" value="OrfB_IS605"/>
    <property type="match status" value="1"/>
</dbReference>
<dbReference type="InterPro" id="IPR021027">
    <property type="entry name" value="Transposase_put_HTH"/>
</dbReference>
<keyword evidence="5" id="KW-0862">Zinc</keyword>
<evidence type="ECO:0000256" key="2">
    <source>
        <dbReference type="ARBA" id="ARBA00011044"/>
    </source>
</evidence>
<evidence type="ECO:0000256" key="6">
    <source>
        <dbReference type="ARBA" id="ARBA00023125"/>
    </source>
</evidence>
<evidence type="ECO:0000256" key="4">
    <source>
        <dbReference type="ARBA" id="ARBA00022723"/>
    </source>
</evidence>
<evidence type="ECO:0000259" key="9">
    <source>
        <dbReference type="Pfam" id="PF01385"/>
    </source>
</evidence>
<organism evidence="12 13">
    <name type="scientific">Tengunoibacter tsumagoiensis</name>
    <dbReference type="NCBI Taxonomy" id="2014871"/>
    <lineage>
        <taxon>Bacteria</taxon>
        <taxon>Bacillati</taxon>
        <taxon>Chloroflexota</taxon>
        <taxon>Ktedonobacteria</taxon>
        <taxon>Ktedonobacterales</taxon>
        <taxon>Dictyobacteraceae</taxon>
        <taxon>Tengunoibacter</taxon>
    </lineage>
</organism>
<protein>
    <submittedName>
        <fullName evidence="12">Transposase</fullName>
    </submittedName>
</protein>
<evidence type="ECO:0000256" key="3">
    <source>
        <dbReference type="ARBA" id="ARBA00022578"/>
    </source>
</evidence>
<dbReference type="NCBIfam" id="NF040570">
    <property type="entry name" value="guided_TnpB"/>
    <property type="match status" value="1"/>
</dbReference>
<dbReference type="GO" id="GO:0046872">
    <property type="term" value="F:metal ion binding"/>
    <property type="evidence" value="ECO:0007669"/>
    <property type="project" value="UniProtKB-KW"/>
</dbReference>
<dbReference type="InterPro" id="IPR051399">
    <property type="entry name" value="RNA-guided_DNA_endo/Transpos"/>
</dbReference>
<evidence type="ECO:0000259" key="11">
    <source>
        <dbReference type="Pfam" id="PF12323"/>
    </source>
</evidence>
<evidence type="ECO:0000313" key="13">
    <source>
        <dbReference type="Proteomes" id="UP000287352"/>
    </source>
</evidence>
<dbReference type="OrthoDB" id="144917at2"/>